<feature type="domain" description="RING-type" evidence="3">
    <location>
        <begin position="180"/>
        <end position="239"/>
    </location>
</feature>
<dbReference type="GO" id="GO:0008270">
    <property type="term" value="F:zinc ion binding"/>
    <property type="evidence" value="ECO:0007669"/>
    <property type="project" value="UniProtKB-KW"/>
</dbReference>
<dbReference type="Proteomes" id="UP001497516">
    <property type="component" value="Chromosome 2"/>
</dbReference>
<dbReference type="PANTHER" id="PTHR31150">
    <property type="entry name" value="EXPRESSED PROTEIN"/>
    <property type="match status" value="1"/>
</dbReference>
<proteinExistence type="predicted"/>
<protein>
    <recommendedName>
        <fullName evidence="3">RING-type domain-containing protein</fullName>
    </recommendedName>
</protein>
<feature type="region of interest" description="Disordered" evidence="2">
    <location>
        <begin position="132"/>
        <end position="151"/>
    </location>
</feature>
<dbReference type="AlphaFoldDB" id="A0AAV2DEN9"/>
<keyword evidence="5" id="KW-1185">Reference proteome</keyword>
<dbReference type="Gene3D" id="3.30.40.10">
    <property type="entry name" value="Zinc/RING finger domain, C3HC4 (zinc finger)"/>
    <property type="match status" value="1"/>
</dbReference>
<evidence type="ECO:0000313" key="5">
    <source>
        <dbReference type="Proteomes" id="UP001497516"/>
    </source>
</evidence>
<dbReference type="PANTHER" id="PTHR31150:SF23">
    <property type="entry name" value="MANDELONITRILE LYASE-RELATED"/>
    <property type="match status" value="1"/>
</dbReference>
<dbReference type="EMBL" id="OZ034815">
    <property type="protein sequence ID" value="CAL1372221.1"/>
    <property type="molecule type" value="Genomic_DNA"/>
</dbReference>
<dbReference type="SUPFAM" id="SSF57850">
    <property type="entry name" value="RING/U-box"/>
    <property type="match status" value="1"/>
</dbReference>
<keyword evidence="1" id="KW-0863">Zinc-finger</keyword>
<keyword evidence="1" id="KW-0862">Zinc</keyword>
<name>A0AAV2DEN9_9ROSI</name>
<sequence length="334" mass="36353">MWLTGSDCFCRFTAGSHVLFNVPKEGGKTPCILEHQYNLYEQMSVFSVIDPPLIVSSSSLCLIAEVLGKFPSTPTIEGTSANRGRLSSSNSDVSDFETSFKSCLSSHCNFSSRRSFLSKPIHPLSFPFHSPGDASTSQKDAYSRRSSASSSSTDFADVCETLESANPGRSSSTSSDGFKCGLCERLLSHRSPYSSRRIVRSGDMPVAGILSCRHFFHAECLDQITPKLHKSDPPCPICSRFEEGDSPDHKIFARLRNSFPKFRRQLLEEGALQVPPRNTMLMLNRRRLSSVKGNSVKAFPGKLRNGGLYSSQLSGSHSADVGAVGCSKAATGSL</sequence>
<keyword evidence="1" id="KW-0479">Metal-binding</keyword>
<gene>
    <name evidence="4" type="ORF">LTRI10_LOCUS14243</name>
</gene>
<organism evidence="4 5">
    <name type="scientific">Linum trigynum</name>
    <dbReference type="NCBI Taxonomy" id="586398"/>
    <lineage>
        <taxon>Eukaryota</taxon>
        <taxon>Viridiplantae</taxon>
        <taxon>Streptophyta</taxon>
        <taxon>Embryophyta</taxon>
        <taxon>Tracheophyta</taxon>
        <taxon>Spermatophyta</taxon>
        <taxon>Magnoliopsida</taxon>
        <taxon>eudicotyledons</taxon>
        <taxon>Gunneridae</taxon>
        <taxon>Pentapetalae</taxon>
        <taxon>rosids</taxon>
        <taxon>fabids</taxon>
        <taxon>Malpighiales</taxon>
        <taxon>Linaceae</taxon>
        <taxon>Linum</taxon>
    </lineage>
</organism>
<dbReference type="InterPro" id="IPR013083">
    <property type="entry name" value="Znf_RING/FYVE/PHD"/>
</dbReference>
<dbReference type="InterPro" id="IPR001841">
    <property type="entry name" value="Znf_RING"/>
</dbReference>
<reference evidence="4 5" key="1">
    <citation type="submission" date="2024-04" db="EMBL/GenBank/DDBJ databases">
        <authorList>
            <person name="Fracassetti M."/>
        </authorList>
    </citation>
    <scope>NUCLEOTIDE SEQUENCE [LARGE SCALE GENOMIC DNA]</scope>
</reference>
<accession>A0AAV2DEN9</accession>
<evidence type="ECO:0000256" key="2">
    <source>
        <dbReference type="SAM" id="MobiDB-lite"/>
    </source>
</evidence>
<evidence type="ECO:0000259" key="3">
    <source>
        <dbReference type="PROSITE" id="PS50089"/>
    </source>
</evidence>
<evidence type="ECO:0000256" key="1">
    <source>
        <dbReference type="PROSITE-ProRule" id="PRU00175"/>
    </source>
</evidence>
<dbReference type="PROSITE" id="PS50089">
    <property type="entry name" value="ZF_RING_2"/>
    <property type="match status" value="1"/>
</dbReference>
<evidence type="ECO:0000313" key="4">
    <source>
        <dbReference type="EMBL" id="CAL1372221.1"/>
    </source>
</evidence>